<accession>A0A5C6ZJX5</accession>
<gene>
    <name evidence="2" type="ORF">ESY86_05115</name>
</gene>
<feature type="transmembrane region" description="Helical" evidence="1">
    <location>
        <begin position="6"/>
        <end position="28"/>
    </location>
</feature>
<dbReference type="OrthoDB" id="982714at2"/>
<evidence type="ECO:0000313" key="2">
    <source>
        <dbReference type="EMBL" id="TXD90129.1"/>
    </source>
</evidence>
<keyword evidence="3" id="KW-1185">Reference proteome</keyword>
<dbReference type="AlphaFoldDB" id="A0A5C6ZJX5"/>
<keyword evidence="1" id="KW-0472">Membrane</keyword>
<sequence>MKNFNFAQKLILVTILLLCASLLFLYWYKHTYTLDVPNDEEVNSTALDGKLLIAAMGSPFKDSIAARVLKHYNASRVAVDVIKVKGLANTDAAHFDAILMLHSWEAGAPTEIVQAFMDKSPESEKKIVMLTTSWNGLEQMENIDAITGASIMVDVSVFTDQIIKRLDRLLKNKK</sequence>
<evidence type="ECO:0000256" key="1">
    <source>
        <dbReference type="SAM" id="Phobius"/>
    </source>
</evidence>
<comment type="caution">
    <text evidence="2">The sequence shown here is derived from an EMBL/GenBank/DDBJ whole genome shotgun (WGS) entry which is preliminary data.</text>
</comment>
<proteinExistence type="predicted"/>
<protein>
    <submittedName>
        <fullName evidence="2">Uncharacterized protein</fullName>
    </submittedName>
</protein>
<keyword evidence="1" id="KW-1133">Transmembrane helix</keyword>
<reference evidence="2 3" key="1">
    <citation type="submission" date="2019-08" db="EMBL/GenBank/DDBJ databases">
        <title>Genomes of Subsaximicrobium wynnwilliamsii strains.</title>
        <authorList>
            <person name="Bowman J.P."/>
        </authorList>
    </citation>
    <scope>NUCLEOTIDE SEQUENCE [LARGE SCALE GENOMIC DNA]</scope>
    <source>
        <strain evidence="2 3">2-80-2</strain>
    </source>
</reference>
<dbReference type="RefSeq" id="WP_147085523.1">
    <property type="nucleotide sequence ID" value="NZ_VORM01000004.1"/>
</dbReference>
<organism evidence="2 3">
    <name type="scientific">Subsaximicrobium wynnwilliamsii</name>
    <dbReference type="NCBI Taxonomy" id="291179"/>
    <lineage>
        <taxon>Bacteria</taxon>
        <taxon>Pseudomonadati</taxon>
        <taxon>Bacteroidota</taxon>
        <taxon>Flavobacteriia</taxon>
        <taxon>Flavobacteriales</taxon>
        <taxon>Flavobacteriaceae</taxon>
        <taxon>Subsaximicrobium</taxon>
    </lineage>
</organism>
<keyword evidence="1" id="KW-0812">Transmembrane</keyword>
<dbReference type="Proteomes" id="UP000321578">
    <property type="component" value="Unassembled WGS sequence"/>
</dbReference>
<name>A0A5C6ZJX5_9FLAO</name>
<evidence type="ECO:0000313" key="3">
    <source>
        <dbReference type="Proteomes" id="UP000321578"/>
    </source>
</evidence>
<dbReference type="EMBL" id="VORO01000004">
    <property type="protein sequence ID" value="TXD90129.1"/>
    <property type="molecule type" value="Genomic_DNA"/>
</dbReference>